<keyword evidence="1" id="KW-1133">Transmembrane helix</keyword>
<dbReference type="Proteomes" id="UP000199568">
    <property type="component" value="Unassembled WGS sequence"/>
</dbReference>
<evidence type="ECO:0000313" key="2">
    <source>
        <dbReference type="EMBL" id="SES94480.1"/>
    </source>
</evidence>
<dbReference type="OrthoDB" id="1683460at2"/>
<keyword evidence="3" id="KW-1185">Reference proteome</keyword>
<gene>
    <name evidence="2" type="ORF">SAMN05660297_00956</name>
</gene>
<proteinExistence type="predicted"/>
<evidence type="ECO:0000256" key="1">
    <source>
        <dbReference type="SAM" id="Phobius"/>
    </source>
</evidence>
<sequence>MRKSKVLFTSTIIGICFLPILFKRKYRKQSLIVFVFTGLANTWISNHLITKGYFSFPVRYWPKIFKSSVVYDYLIGPLIAVAHCQTSLYSNAKGIVGQAILYSIFQALVEYWVLVKTHLIKYNNKKWSIWHSFVGLILFKVLLIRGAWTLVNRGIIAIEEK</sequence>
<name>A0A1I0AJN8_9FIRM</name>
<feature type="transmembrane region" description="Helical" evidence="1">
    <location>
        <begin position="95"/>
        <end position="115"/>
    </location>
</feature>
<feature type="transmembrane region" description="Helical" evidence="1">
    <location>
        <begin position="127"/>
        <end position="151"/>
    </location>
</feature>
<dbReference type="AlphaFoldDB" id="A0A1I0AJN8"/>
<dbReference type="NCBIfam" id="NF041644">
    <property type="entry name" value="CBO0543_fam"/>
    <property type="match status" value="1"/>
</dbReference>
<organism evidence="2 3">
    <name type="scientific">Natronincola peptidivorans</name>
    <dbReference type="NCBI Taxonomy" id="426128"/>
    <lineage>
        <taxon>Bacteria</taxon>
        <taxon>Bacillati</taxon>
        <taxon>Bacillota</taxon>
        <taxon>Clostridia</taxon>
        <taxon>Peptostreptococcales</taxon>
        <taxon>Natronincolaceae</taxon>
        <taxon>Natronincola</taxon>
    </lineage>
</organism>
<keyword evidence="1" id="KW-0472">Membrane</keyword>
<feature type="transmembrane region" description="Helical" evidence="1">
    <location>
        <begin position="31"/>
        <end position="49"/>
    </location>
</feature>
<protein>
    <recommendedName>
        <fullName evidence="4">ABC-transporter type IV</fullName>
    </recommendedName>
</protein>
<keyword evidence="1" id="KW-0812">Transmembrane</keyword>
<dbReference type="InterPro" id="IPR048147">
    <property type="entry name" value="CBO0543-like"/>
</dbReference>
<dbReference type="EMBL" id="FOHU01000003">
    <property type="protein sequence ID" value="SES94480.1"/>
    <property type="molecule type" value="Genomic_DNA"/>
</dbReference>
<evidence type="ECO:0000313" key="3">
    <source>
        <dbReference type="Proteomes" id="UP000199568"/>
    </source>
</evidence>
<evidence type="ECO:0008006" key="4">
    <source>
        <dbReference type="Google" id="ProtNLM"/>
    </source>
</evidence>
<accession>A0A1I0AJN8</accession>
<reference evidence="2 3" key="1">
    <citation type="submission" date="2016-10" db="EMBL/GenBank/DDBJ databases">
        <authorList>
            <person name="de Groot N.N."/>
        </authorList>
    </citation>
    <scope>NUCLEOTIDE SEQUENCE [LARGE SCALE GENOMIC DNA]</scope>
    <source>
        <strain evidence="2 3">DSM 18979</strain>
    </source>
</reference>
<dbReference type="STRING" id="426128.SAMN05660297_00956"/>
<dbReference type="RefSeq" id="WP_090440121.1">
    <property type="nucleotide sequence ID" value="NZ_FOHU01000003.1"/>
</dbReference>